<dbReference type="RefSeq" id="WP_192281142.1">
    <property type="nucleotide sequence ID" value="NZ_JACZDF010000006.1"/>
</dbReference>
<evidence type="ECO:0000256" key="2">
    <source>
        <dbReference type="SAM" id="SignalP"/>
    </source>
</evidence>
<name>A0ABR9DSQ4_9MICO</name>
<dbReference type="Proteomes" id="UP000642107">
    <property type="component" value="Unassembled WGS sequence"/>
</dbReference>
<evidence type="ECO:0000256" key="1">
    <source>
        <dbReference type="SAM" id="MobiDB-lite"/>
    </source>
</evidence>
<protein>
    <submittedName>
        <fullName evidence="3">Uncharacterized protein</fullName>
    </submittedName>
</protein>
<sequence>MRSTLTRRSALVASFALVAAGLAATPAVAADATTTKIGPGQIAPVENGDTYNTWHQGNPAATSGTYAFTTDGLRLRGKNQILTGDEALAAKTLAGLLESLGVTSEGADPGELWYQLPLFYGATDNFTTLRKDVTSDVDGWTTSRAITDAAGAELVAKGATKPLAEIVAAIEDADEAADDVTPLGYGVYSDVGSDVTVRTVSIDGRTTEFVAQAPAASSEHVTVGGIAAFPETEENFGSWHQGHWDPTKIGTQSFTTDGLRLT</sequence>
<evidence type="ECO:0000313" key="3">
    <source>
        <dbReference type="EMBL" id="MBD9700118.1"/>
    </source>
</evidence>
<feature type="signal peptide" evidence="2">
    <location>
        <begin position="1"/>
        <end position="29"/>
    </location>
</feature>
<keyword evidence="2" id="KW-0732">Signal</keyword>
<organism evidence="3 4">
    <name type="scientific">Flavimobilis rhizosphaerae</name>
    <dbReference type="NCBI Taxonomy" id="2775421"/>
    <lineage>
        <taxon>Bacteria</taxon>
        <taxon>Bacillati</taxon>
        <taxon>Actinomycetota</taxon>
        <taxon>Actinomycetes</taxon>
        <taxon>Micrococcales</taxon>
        <taxon>Jonesiaceae</taxon>
        <taxon>Flavimobilis</taxon>
    </lineage>
</organism>
<proteinExistence type="predicted"/>
<dbReference type="InterPro" id="IPR006311">
    <property type="entry name" value="TAT_signal"/>
</dbReference>
<evidence type="ECO:0000313" key="4">
    <source>
        <dbReference type="Proteomes" id="UP000642107"/>
    </source>
</evidence>
<dbReference type="PROSITE" id="PS51318">
    <property type="entry name" value="TAT"/>
    <property type="match status" value="1"/>
</dbReference>
<gene>
    <name evidence="3" type="ORF">IGS67_11550</name>
</gene>
<comment type="caution">
    <text evidence="3">The sequence shown here is derived from an EMBL/GenBank/DDBJ whole genome shotgun (WGS) entry which is preliminary data.</text>
</comment>
<dbReference type="EMBL" id="JACZDF010000006">
    <property type="protein sequence ID" value="MBD9700118.1"/>
    <property type="molecule type" value="Genomic_DNA"/>
</dbReference>
<keyword evidence="4" id="KW-1185">Reference proteome</keyword>
<feature type="non-terminal residue" evidence="3">
    <location>
        <position position="262"/>
    </location>
</feature>
<accession>A0ABR9DSQ4</accession>
<feature type="chain" id="PRO_5045203902" evidence="2">
    <location>
        <begin position="30"/>
        <end position="262"/>
    </location>
</feature>
<feature type="region of interest" description="Disordered" evidence="1">
    <location>
        <begin position="240"/>
        <end position="262"/>
    </location>
</feature>
<reference evidence="3 4" key="1">
    <citation type="submission" date="2020-09" db="EMBL/GenBank/DDBJ databases">
        <title>Flavimobilis rhizosphaerae sp. nov., isolated from rhizosphere soil of Spartina alterniflora.</title>
        <authorList>
            <person name="Hanqin C."/>
        </authorList>
    </citation>
    <scope>NUCLEOTIDE SEQUENCE [LARGE SCALE GENOMIC DNA]</scope>
    <source>
        <strain evidence="3 4">GY 10621</strain>
    </source>
</reference>